<gene>
    <name evidence="1" type="ORF">TG4357_00901</name>
</gene>
<organism evidence="1 2">
    <name type="scientific">Thalassovita gelatinovora</name>
    <name type="common">Thalassobius gelatinovorus</name>
    <dbReference type="NCBI Taxonomy" id="53501"/>
    <lineage>
        <taxon>Bacteria</taxon>
        <taxon>Pseudomonadati</taxon>
        <taxon>Pseudomonadota</taxon>
        <taxon>Alphaproteobacteria</taxon>
        <taxon>Rhodobacterales</taxon>
        <taxon>Roseobacteraceae</taxon>
        <taxon>Thalassovita</taxon>
    </lineage>
</organism>
<reference evidence="1 2" key="1">
    <citation type="submission" date="2015-09" db="EMBL/GenBank/DDBJ databases">
        <authorList>
            <consortium name="Swine Surveillance"/>
        </authorList>
    </citation>
    <scope>NUCLEOTIDE SEQUENCE [LARGE SCALE GENOMIC DNA]</scope>
    <source>
        <strain evidence="1 2">CECT 4357</strain>
    </source>
</reference>
<accession>A0A0P1F755</accession>
<name>A0A0P1F755_THAGE</name>
<dbReference type="Proteomes" id="UP000051587">
    <property type="component" value="Unassembled WGS sequence"/>
</dbReference>
<proteinExistence type="predicted"/>
<dbReference type="EMBL" id="CYSA01000010">
    <property type="protein sequence ID" value="CUH63805.1"/>
    <property type="molecule type" value="Genomic_DNA"/>
</dbReference>
<evidence type="ECO:0000313" key="2">
    <source>
        <dbReference type="Proteomes" id="UP000051587"/>
    </source>
</evidence>
<dbReference type="RefSeq" id="WP_074647051.1">
    <property type="nucleotide sequence ID" value="NZ_CP051181.1"/>
</dbReference>
<evidence type="ECO:0000313" key="1">
    <source>
        <dbReference type="EMBL" id="CUH63805.1"/>
    </source>
</evidence>
<dbReference type="OrthoDB" id="7875733at2"/>
<dbReference type="AlphaFoldDB" id="A0A0P1F755"/>
<sequence>MSHHRDVPPSHDAARLVADPLFWRALSKQTQDLLTVHSTIPAEVHYLADIRRWMMIQVAIGLHLEHRRDPTCPQLTPKSLFAALDGTGVASRNTVQAFLRELTRVQLVDSVAPKTIRQRAPKVSEKSEKLMQVYIDIHLHALDTIDGADRRAFLQRNPSFLFFVQPEFAKRICRSAAWYDPPETIRCFTNSTSGSSILHDLVLATQALRVDVDDRVWVGTVSAAGLAQRYQVSPAHVARMLSRASELGAIGWSHAGRRGDCWLSAPLCKSYLLWQAEKLSILSYAFKDAVRSFVDNAAPRAMARETQGTAKIATDVS</sequence>
<keyword evidence="2" id="KW-1185">Reference proteome</keyword>
<protein>
    <submittedName>
        <fullName evidence="1">Uncharacterized protein</fullName>
    </submittedName>
</protein>